<dbReference type="Proteomes" id="UP000583929">
    <property type="component" value="Unassembled WGS sequence"/>
</dbReference>
<dbReference type="EMBL" id="JAATIQ010000292">
    <property type="protein sequence ID" value="KAF4363725.1"/>
    <property type="molecule type" value="Genomic_DNA"/>
</dbReference>
<evidence type="ECO:0000313" key="3">
    <source>
        <dbReference type="Proteomes" id="UP000583929"/>
    </source>
</evidence>
<dbReference type="GO" id="GO:0003887">
    <property type="term" value="F:DNA-directed DNA polymerase activity"/>
    <property type="evidence" value="ECO:0007669"/>
    <property type="project" value="TreeGrafter"/>
</dbReference>
<dbReference type="AlphaFoldDB" id="A0A7J6EZE5"/>
<dbReference type="GO" id="GO:0006261">
    <property type="term" value="P:DNA-templated DNA replication"/>
    <property type="evidence" value="ECO:0007669"/>
    <property type="project" value="TreeGrafter"/>
</dbReference>
<proteinExistence type="predicted"/>
<protein>
    <submittedName>
        <fullName evidence="2">Uncharacterized protein</fullName>
    </submittedName>
</protein>
<dbReference type="PANTHER" id="PTHR14303:SF0">
    <property type="entry name" value="DNA POLYMERASE DELTA SUBUNIT 4"/>
    <property type="match status" value="1"/>
</dbReference>
<name>A0A7J6EZE5_CANSA</name>
<dbReference type="Pfam" id="PF04081">
    <property type="entry name" value="DNA_pol_delta_4"/>
    <property type="match status" value="1"/>
</dbReference>
<feature type="compositionally biased region" description="Polar residues" evidence="1">
    <location>
        <begin position="14"/>
        <end position="26"/>
    </location>
</feature>
<dbReference type="GO" id="GO:0043625">
    <property type="term" value="C:delta DNA polymerase complex"/>
    <property type="evidence" value="ECO:0007669"/>
    <property type="project" value="TreeGrafter"/>
</dbReference>
<evidence type="ECO:0000313" key="2">
    <source>
        <dbReference type="EMBL" id="KAF4363725.1"/>
    </source>
</evidence>
<gene>
    <name evidence="2" type="ORF">G4B88_000954</name>
</gene>
<reference evidence="2 3" key="1">
    <citation type="journal article" date="2020" name="bioRxiv">
        <title>Sequence and annotation of 42 cannabis genomes reveals extensive copy number variation in cannabinoid synthesis and pathogen resistance genes.</title>
        <authorList>
            <person name="Mckernan K.J."/>
            <person name="Helbert Y."/>
            <person name="Kane L.T."/>
            <person name="Ebling H."/>
            <person name="Zhang L."/>
            <person name="Liu B."/>
            <person name="Eaton Z."/>
            <person name="Mclaughlin S."/>
            <person name="Kingan S."/>
            <person name="Baybayan P."/>
            <person name="Concepcion G."/>
            <person name="Jordan M."/>
            <person name="Riva A."/>
            <person name="Barbazuk W."/>
            <person name="Harkins T."/>
        </authorList>
    </citation>
    <scope>NUCLEOTIDE SEQUENCE [LARGE SCALE GENOMIC DNA]</scope>
    <source>
        <strain evidence="3">cv. Jamaican Lion 4</strain>
        <tissue evidence="2">Leaf</tissue>
    </source>
</reference>
<feature type="region of interest" description="Disordered" evidence="1">
    <location>
        <begin position="1"/>
        <end position="26"/>
    </location>
</feature>
<accession>A0A7J6EZE5</accession>
<evidence type="ECO:0000256" key="1">
    <source>
        <dbReference type="SAM" id="MobiDB-lite"/>
    </source>
</evidence>
<comment type="caution">
    <text evidence="2">The sequence shown here is derived from an EMBL/GenBank/DDBJ whole genome shotgun (WGS) entry which is preliminary data.</text>
</comment>
<dbReference type="PANTHER" id="PTHR14303">
    <property type="entry name" value="DNA POLYMERASE DELTA SUBUNIT 4"/>
    <property type="match status" value="1"/>
</dbReference>
<dbReference type="GO" id="GO:0000731">
    <property type="term" value="P:DNA synthesis involved in DNA repair"/>
    <property type="evidence" value="ECO:0007669"/>
    <property type="project" value="InterPro"/>
</dbReference>
<dbReference type="InterPro" id="IPR007218">
    <property type="entry name" value="DNA_pol_delta_4"/>
</dbReference>
<organism evidence="2 3">
    <name type="scientific">Cannabis sativa</name>
    <name type="common">Hemp</name>
    <name type="synonym">Marijuana</name>
    <dbReference type="NCBI Taxonomy" id="3483"/>
    <lineage>
        <taxon>Eukaryota</taxon>
        <taxon>Viridiplantae</taxon>
        <taxon>Streptophyta</taxon>
        <taxon>Embryophyta</taxon>
        <taxon>Tracheophyta</taxon>
        <taxon>Spermatophyta</taxon>
        <taxon>Magnoliopsida</taxon>
        <taxon>eudicotyledons</taxon>
        <taxon>Gunneridae</taxon>
        <taxon>Pentapetalae</taxon>
        <taxon>rosids</taxon>
        <taxon>fabids</taxon>
        <taxon>Rosales</taxon>
        <taxon>Cannabaceae</taxon>
        <taxon>Cannabis</taxon>
    </lineage>
</organism>
<keyword evidence="3" id="KW-1185">Reference proteome</keyword>
<sequence>MKAFYWQRKKRDTTANSKTKLPSSFSPRPQPLFTFKDYDKDEEVLRQFDLDMVDGLCSGMTRMVRWEHASRLGLNPSKEVEQLLNFPNIEWSVKGGPLRNIEFVARVSIPPTLKYNDSKKCYVHRAQLDIALFQHFVHY</sequence>